<dbReference type="Proteomes" id="UP000826212">
    <property type="component" value="Chromosome"/>
</dbReference>
<evidence type="ECO:0000313" key="2">
    <source>
        <dbReference type="Proteomes" id="UP000826212"/>
    </source>
</evidence>
<reference evidence="1" key="1">
    <citation type="submission" date="2021-08" db="EMBL/GenBank/DDBJ databases">
        <title>Novel anaerobic bacterium isolated from sea squirt in East Sea, Republic of Korea.</title>
        <authorList>
            <person name="Nguyen T.H."/>
            <person name="Li Z."/>
            <person name="Lee Y.-J."/>
            <person name="Ko J."/>
            <person name="Kim S.-G."/>
        </authorList>
    </citation>
    <scope>NUCLEOTIDE SEQUENCE</scope>
    <source>
        <strain evidence="1">KCTC 25031</strain>
    </source>
</reference>
<accession>A0AC61NPN7</accession>
<sequence>MRRDSSNSDRTVFRVHRYSNRVVFVKNILTIITTCIFLILFFQSYNLDGGYGGSLCLIFLALVLFFRSTLCLSCFQKSIAIALYPSCFILSNEMKKREWQDILWYRETNRNLTRTFKIGMRDGTIYYFHVHYLWNKEVEYNEFKTFRRDLHHVIRTNNHQYPVNKEDKFWNSISSVTSLITVIGCSFFYKNDPVLFHLWFKSIFIFIISVSLLPRFILARKENFMSFRYWKQDWR</sequence>
<protein>
    <submittedName>
        <fullName evidence="1">Uncharacterized protein</fullName>
    </submittedName>
</protein>
<gene>
    <name evidence="1" type="ORF">K4L44_00975</name>
</gene>
<organism evidence="1 2">
    <name type="scientific">Halosquirtibacter laminarini</name>
    <dbReference type="NCBI Taxonomy" id="3374600"/>
    <lineage>
        <taxon>Bacteria</taxon>
        <taxon>Pseudomonadati</taxon>
        <taxon>Bacteroidota</taxon>
        <taxon>Bacteroidia</taxon>
        <taxon>Marinilabiliales</taxon>
        <taxon>Prolixibacteraceae</taxon>
        <taxon>Halosquirtibacter</taxon>
    </lineage>
</organism>
<keyword evidence="2" id="KW-1185">Reference proteome</keyword>
<proteinExistence type="predicted"/>
<dbReference type="EMBL" id="CP081303">
    <property type="protein sequence ID" value="QZE14472.1"/>
    <property type="molecule type" value="Genomic_DNA"/>
</dbReference>
<name>A0AC61NPN7_9BACT</name>
<evidence type="ECO:0000313" key="1">
    <source>
        <dbReference type="EMBL" id="QZE14472.1"/>
    </source>
</evidence>